<dbReference type="RefSeq" id="WP_230752097.1">
    <property type="nucleotide sequence ID" value="NZ_JAINWA010000001.1"/>
</dbReference>
<dbReference type="SFLD" id="SFLDS00003">
    <property type="entry name" value="Haloacid_Dehalogenase"/>
    <property type="match status" value="1"/>
</dbReference>
<reference evidence="1" key="1">
    <citation type="submission" date="2021-08" db="EMBL/GenBank/DDBJ databases">
        <title>Comparative analyses of Brucepasteria parasyntrophica and Teretinema zuelzerae.</title>
        <authorList>
            <person name="Song Y."/>
            <person name="Brune A."/>
        </authorList>
    </citation>
    <scope>NUCLEOTIDE SEQUENCE</scope>
    <source>
        <strain evidence="1">DSM 1903</strain>
    </source>
</reference>
<dbReference type="Proteomes" id="UP001198163">
    <property type="component" value="Unassembled WGS sequence"/>
</dbReference>
<dbReference type="InterPro" id="IPR006439">
    <property type="entry name" value="HAD-SF_hydro_IA"/>
</dbReference>
<gene>
    <name evidence="1" type="ORF">K7J14_00515</name>
</gene>
<dbReference type="EMBL" id="JAINWA010000001">
    <property type="protein sequence ID" value="MCD1653192.1"/>
    <property type="molecule type" value="Genomic_DNA"/>
</dbReference>
<proteinExistence type="predicted"/>
<evidence type="ECO:0000313" key="2">
    <source>
        <dbReference type="Proteomes" id="UP001198163"/>
    </source>
</evidence>
<comment type="caution">
    <text evidence="1">The sequence shown here is derived from an EMBL/GenBank/DDBJ whole genome shotgun (WGS) entry which is preliminary data.</text>
</comment>
<dbReference type="InterPro" id="IPR036412">
    <property type="entry name" value="HAD-like_sf"/>
</dbReference>
<protein>
    <submittedName>
        <fullName evidence="1">HAD family phosphatase</fullName>
    </submittedName>
</protein>
<dbReference type="NCBIfam" id="TIGR01509">
    <property type="entry name" value="HAD-SF-IA-v3"/>
    <property type="match status" value="1"/>
</dbReference>
<dbReference type="PANTHER" id="PTHR43611">
    <property type="entry name" value="ALPHA-D-GLUCOSE 1-PHOSPHATE PHOSPHATASE"/>
    <property type="match status" value="1"/>
</dbReference>
<accession>A0AAE3EF37</accession>
<dbReference type="AlphaFoldDB" id="A0AAE3EF37"/>
<keyword evidence="2" id="KW-1185">Reference proteome</keyword>
<dbReference type="PRINTS" id="PR00413">
    <property type="entry name" value="HADHALOGNASE"/>
</dbReference>
<name>A0AAE3EF37_9SPIR</name>
<dbReference type="CDD" id="cd02603">
    <property type="entry name" value="HAD_sEH-N_like"/>
    <property type="match status" value="1"/>
</dbReference>
<dbReference type="Pfam" id="PF00702">
    <property type="entry name" value="Hydrolase"/>
    <property type="match status" value="1"/>
</dbReference>
<sequence>MNKIKAVLLDFGNVISEQQDTTCFDRMASLTGLSRDVFVDGFRRYRSEFDRGTLPGLEMYRNILNDAGYRHETSAQASEKGPSLDELTERLLDEDLTAWTRISGPVTEWALGLQKNGYKIGILSNMPFEFLERFESRVPLFLAVDAAVFSCRVNLVKPEPEIYREAVKALGVQAEEIVFFDDIQINIDAARAEKLNAFLWTSLAQAKKDLEPLLA</sequence>
<dbReference type="Gene3D" id="3.40.50.1000">
    <property type="entry name" value="HAD superfamily/HAD-like"/>
    <property type="match status" value="1"/>
</dbReference>
<dbReference type="InterPro" id="IPR023214">
    <property type="entry name" value="HAD_sf"/>
</dbReference>
<organism evidence="1 2">
    <name type="scientific">Teretinema zuelzerae</name>
    <dbReference type="NCBI Taxonomy" id="156"/>
    <lineage>
        <taxon>Bacteria</taxon>
        <taxon>Pseudomonadati</taxon>
        <taxon>Spirochaetota</taxon>
        <taxon>Spirochaetia</taxon>
        <taxon>Spirochaetales</taxon>
        <taxon>Treponemataceae</taxon>
        <taxon>Teretinema</taxon>
    </lineage>
</organism>
<evidence type="ECO:0000313" key="1">
    <source>
        <dbReference type="EMBL" id="MCD1653192.1"/>
    </source>
</evidence>
<dbReference type="SUPFAM" id="SSF56784">
    <property type="entry name" value="HAD-like"/>
    <property type="match status" value="1"/>
</dbReference>
<dbReference type="SFLD" id="SFLDG01129">
    <property type="entry name" value="C1.5:_HAD__Beta-PGM__Phosphata"/>
    <property type="match status" value="1"/>
</dbReference>
<dbReference type="PANTHER" id="PTHR43611:SF3">
    <property type="entry name" value="FLAVIN MONONUCLEOTIDE HYDROLASE 1, CHLOROPLATIC"/>
    <property type="match status" value="1"/>
</dbReference>